<evidence type="ECO:0000313" key="1">
    <source>
        <dbReference type="EMBL" id="AXF56585.1"/>
    </source>
</evidence>
<keyword evidence="2" id="KW-1185">Reference proteome</keyword>
<dbReference type="EMBL" id="CP031092">
    <property type="protein sequence ID" value="AXF56585.1"/>
    <property type="molecule type" value="Genomic_DNA"/>
</dbReference>
<reference evidence="1 2" key="1">
    <citation type="journal article" date="2018" name="J. Microbiol.">
        <title>Salicibibacter kimchii gen. nov., sp. nov., a moderately halophilic and alkalitolerant bacterium in the family Bacillaceae, isolated from kimchi.</title>
        <authorList>
            <person name="Jang J.Y."/>
            <person name="Oh Y.J."/>
            <person name="Lim S.K."/>
            <person name="Park H.K."/>
            <person name="Lee C."/>
            <person name="Kim J.Y."/>
            <person name="Lee M.A."/>
            <person name="Choi H.J."/>
        </authorList>
    </citation>
    <scope>NUCLEOTIDE SEQUENCE [LARGE SCALE GENOMIC DNA]</scope>
    <source>
        <strain evidence="1 2">NKC1-1</strain>
    </source>
</reference>
<sequence length="154" mass="17928">MLDLPKISQVSAILLEHARNKGVTELELQRAIREENISLLNEISDDYYNYDELFTYAKRHAENLENALLEGYTMKFNTMDGLQWLQQKYGLEEGSDYRKGKEQINDLVIGGDARQTIESALADNWAIETVENEEEKDEQKIMLHLNAWFDKPDE</sequence>
<dbReference type="AlphaFoldDB" id="A0A345C054"/>
<dbReference type="OrthoDB" id="2657532at2"/>
<accession>A0A345C054</accession>
<protein>
    <submittedName>
        <fullName evidence="1">Uncharacterized protein</fullName>
    </submittedName>
</protein>
<organism evidence="1 2">
    <name type="scientific">Salicibibacter kimchii</name>
    <dbReference type="NCBI Taxonomy" id="2099786"/>
    <lineage>
        <taxon>Bacteria</taxon>
        <taxon>Bacillati</taxon>
        <taxon>Bacillota</taxon>
        <taxon>Bacilli</taxon>
        <taxon>Bacillales</taxon>
        <taxon>Bacillaceae</taxon>
        <taxon>Salicibibacter</taxon>
    </lineage>
</organism>
<gene>
    <name evidence="1" type="ORF">DT065_11500</name>
</gene>
<dbReference type="Proteomes" id="UP000252100">
    <property type="component" value="Chromosome"/>
</dbReference>
<dbReference type="RefSeq" id="WP_114373498.1">
    <property type="nucleotide sequence ID" value="NZ_CP031092.1"/>
</dbReference>
<proteinExistence type="predicted"/>
<dbReference type="KEGG" id="rue:DT065_11500"/>
<evidence type="ECO:0000313" key="2">
    <source>
        <dbReference type="Proteomes" id="UP000252100"/>
    </source>
</evidence>
<name>A0A345C054_9BACI</name>